<evidence type="ECO:0000313" key="9">
    <source>
        <dbReference type="Proteomes" id="UP000193240"/>
    </source>
</evidence>
<evidence type="ECO:0000256" key="1">
    <source>
        <dbReference type="ARBA" id="ARBA00004685"/>
    </source>
</evidence>
<evidence type="ECO:0000256" key="4">
    <source>
        <dbReference type="ARBA" id="ARBA00022598"/>
    </source>
</evidence>
<dbReference type="InterPro" id="IPR020845">
    <property type="entry name" value="AMP-binding_CS"/>
</dbReference>
<dbReference type="EMBL" id="KZ107871">
    <property type="protein sequence ID" value="OSS43307.1"/>
    <property type="molecule type" value="Genomic_DNA"/>
</dbReference>
<dbReference type="InterPro" id="IPR006162">
    <property type="entry name" value="Ppantetheine_attach_site"/>
</dbReference>
<dbReference type="Gene3D" id="3.30.300.30">
    <property type="match status" value="1"/>
</dbReference>
<evidence type="ECO:0000259" key="7">
    <source>
        <dbReference type="PROSITE" id="PS50075"/>
    </source>
</evidence>
<dbReference type="Gene3D" id="1.10.1200.10">
    <property type="entry name" value="ACP-like"/>
    <property type="match status" value="2"/>
</dbReference>
<dbReference type="GO" id="GO:0044550">
    <property type="term" value="P:secondary metabolite biosynthetic process"/>
    <property type="evidence" value="ECO:0007669"/>
    <property type="project" value="TreeGrafter"/>
</dbReference>
<dbReference type="FunFam" id="3.30.300.30:FF:000015">
    <property type="entry name" value="Nonribosomal peptide synthase SidD"/>
    <property type="match status" value="1"/>
</dbReference>
<accession>A0A1Y2LJE4</accession>
<dbReference type="FunFam" id="3.30.559.30:FF:000002">
    <property type="entry name" value="Nonribosomal peptide synthase Pes1"/>
    <property type="match status" value="1"/>
</dbReference>
<organism evidence="8 9">
    <name type="scientific">Epicoccum nigrum</name>
    <name type="common">Soil fungus</name>
    <name type="synonym">Epicoccum purpurascens</name>
    <dbReference type="NCBI Taxonomy" id="105696"/>
    <lineage>
        <taxon>Eukaryota</taxon>
        <taxon>Fungi</taxon>
        <taxon>Dikarya</taxon>
        <taxon>Ascomycota</taxon>
        <taxon>Pezizomycotina</taxon>
        <taxon>Dothideomycetes</taxon>
        <taxon>Pleosporomycetidae</taxon>
        <taxon>Pleosporales</taxon>
        <taxon>Pleosporineae</taxon>
        <taxon>Didymellaceae</taxon>
        <taxon>Epicoccum</taxon>
    </lineage>
</organism>
<dbReference type="SUPFAM" id="SSF47336">
    <property type="entry name" value="ACP-like"/>
    <property type="match status" value="2"/>
</dbReference>
<dbReference type="SUPFAM" id="SSF52777">
    <property type="entry name" value="CoA-dependent acyltransferases"/>
    <property type="match status" value="6"/>
</dbReference>
<comment type="similarity">
    <text evidence="5">Belongs to the NRP synthetase family.</text>
</comment>
<comment type="pathway">
    <text evidence="1">Mycotoxin biosynthesis.</text>
</comment>
<dbReference type="GO" id="GO:0043041">
    <property type="term" value="P:amino acid activation for nonribosomal peptide biosynthetic process"/>
    <property type="evidence" value="ECO:0007669"/>
    <property type="project" value="TreeGrafter"/>
</dbReference>
<dbReference type="GO" id="GO:0031177">
    <property type="term" value="F:phosphopantetheine binding"/>
    <property type="evidence" value="ECO:0007669"/>
    <property type="project" value="InterPro"/>
</dbReference>
<dbReference type="CDD" id="cd19534">
    <property type="entry name" value="E_NRPS"/>
    <property type="match status" value="1"/>
</dbReference>
<dbReference type="OMA" id="HENANSF"/>
<evidence type="ECO:0000256" key="2">
    <source>
        <dbReference type="ARBA" id="ARBA00022450"/>
    </source>
</evidence>
<name>A0A1Y2LJE4_EPING</name>
<dbReference type="Pfam" id="PF00501">
    <property type="entry name" value="AMP-binding"/>
    <property type="match status" value="1"/>
</dbReference>
<evidence type="ECO:0000256" key="3">
    <source>
        <dbReference type="ARBA" id="ARBA00022553"/>
    </source>
</evidence>
<dbReference type="Pfam" id="PF00668">
    <property type="entry name" value="Condensation"/>
    <property type="match status" value="3"/>
</dbReference>
<dbReference type="InterPro" id="IPR001242">
    <property type="entry name" value="Condensation_dom"/>
</dbReference>
<dbReference type="Gene3D" id="3.40.50.12780">
    <property type="entry name" value="N-terminal domain of ligase-like"/>
    <property type="match status" value="1"/>
</dbReference>
<dbReference type="GO" id="GO:0016874">
    <property type="term" value="F:ligase activity"/>
    <property type="evidence" value="ECO:0007669"/>
    <property type="project" value="UniProtKB-KW"/>
</dbReference>
<dbReference type="InterPro" id="IPR045851">
    <property type="entry name" value="AMP-bd_C_sf"/>
</dbReference>
<gene>
    <name evidence="8" type="ORF">B5807_12053</name>
</gene>
<evidence type="ECO:0000256" key="6">
    <source>
        <dbReference type="SAM" id="MobiDB-lite"/>
    </source>
</evidence>
<feature type="region of interest" description="Disordered" evidence="6">
    <location>
        <begin position="1"/>
        <end position="22"/>
    </location>
</feature>
<dbReference type="CDD" id="cd19542">
    <property type="entry name" value="CT_NRPS-like"/>
    <property type="match status" value="1"/>
</dbReference>
<dbReference type="InterPro" id="IPR036736">
    <property type="entry name" value="ACP-like_sf"/>
</dbReference>
<dbReference type="CDD" id="cd05918">
    <property type="entry name" value="A_NRPS_SidN3_like"/>
    <property type="match status" value="1"/>
</dbReference>
<dbReference type="InParanoid" id="A0A1Y2LJE4"/>
<dbReference type="FunFam" id="3.30.559.10:FF:000016">
    <property type="entry name" value="Nonribosomal peptide synthase Pes1"/>
    <property type="match status" value="1"/>
</dbReference>
<dbReference type="PROSITE" id="PS50075">
    <property type="entry name" value="CARRIER"/>
    <property type="match status" value="2"/>
</dbReference>
<dbReference type="SUPFAM" id="SSF56801">
    <property type="entry name" value="Acetyl-CoA synthetase-like"/>
    <property type="match status" value="1"/>
</dbReference>
<dbReference type="InterPro" id="IPR000873">
    <property type="entry name" value="AMP-dep_synth/lig_dom"/>
</dbReference>
<dbReference type="NCBIfam" id="TIGR01733">
    <property type="entry name" value="AA-adenyl-dom"/>
    <property type="match status" value="1"/>
</dbReference>
<reference evidence="8 9" key="1">
    <citation type="journal article" date="2017" name="Genome Announc.">
        <title>Genome sequence of the saprophytic ascomycete Epicoccum nigrum ICMP 19927 strain isolated from New Zealand.</title>
        <authorList>
            <person name="Fokin M."/>
            <person name="Fleetwood D."/>
            <person name="Weir B.S."/>
            <person name="Villas-Boas S.G."/>
        </authorList>
    </citation>
    <scope>NUCLEOTIDE SEQUENCE [LARGE SCALE GENOMIC DNA]</scope>
    <source>
        <strain evidence="8 9">ICMP 19927</strain>
    </source>
</reference>
<dbReference type="Gene3D" id="3.30.559.30">
    <property type="entry name" value="Nonribosomal peptide synthetase, condensation domain"/>
    <property type="match status" value="3"/>
</dbReference>
<dbReference type="InterPro" id="IPR042099">
    <property type="entry name" value="ANL_N_sf"/>
</dbReference>
<dbReference type="FunFam" id="3.40.50.12780:FF:000014">
    <property type="entry name" value="Nonribosomal peptide synthetase 1"/>
    <property type="match status" value="1"/>
</dbReference>
<sequence>MPLLLMNRTSDDMDKRGDQDSGEGRLSLVLEVVCNALSLSLDKVTGRYSFLQLGGDSLTAIEVVARCRSLGMAVSVVDLMKCNTLQEVASLASINDGNSLAGSPEPWSLLPEERWSDIAGQVRTQCGLKPEEIIQDVYPTTALQEGLMALAVKQPGSYVSSSTITLAANTDVERFKAVWEHTLRACELLRTRIVLCDSQTLQAVVQAEARWQYASTLDAHKRQVSELRMTYGSPLCQYWLLEDSKHTTFGLAIHHAVFDGWSLRLIFQVVAQLYNGREVLQMQLAPYASFIKHITSLDKVEAKDYWKKQLNGAGRSDYPLGLRAEPRVDGTASRCLTRPIKFSFCPNVSVAVTRAALLRAAWAIVLACHSGSTEETIFGATVTGRQAPVAGVERMVGPTICTVPIRVKLSRTQLVTHFLEKIHAQAVEMIPFEQTGLQNIARLGTETREACDFSTIMVVQPVEGETDEGSPLVVPRFEDADWSTFFNYPLVMQCWLAENALTLQLIHDVTIVKVTQAKSLAQRYDRVIQQLLCAMNERPTMTLNEIDVFTPEDKEDQWTINAEIPSAVERCVHDVFSDRANAQPGAQAICAWDGEMTYRELDDASDRLAGHLVELGVGPEVVVPLCFEKSMWAVVAMLAVLKAGGAFAPLDPAHPRSRHEEILSQTGARVLLTSAQHAAMWPDASMAIVTVSNAFIGRLRGTTNTGCSVAQPNNAAYVMFTSGSTGVPKGVVLEHRAVSTGCLGHGGAFGITSQTRFLQFAAFTFDMCITEIVATLLHGGSVCVPHEGQRRDNLATAINEMQVNCACLTPTVARLLEPREVKSLKTMVLGGETISNEDCERWKEGVQVIHSYGPTECCVVCTASLSVKANEAGMIGKPIASVCWVVDPNNHDKLAPLGSVGELLVEGPILARGYLNDAEKTEAAFINNPAWLLTGSDSHPGRHGRLYKTGDLVYYGPDGNLVYVGRKDGQVKVRGQRVELGEIEHHIRACMPEASQIAVEVILPAGEKSSTALAAFLQLDDKQRDALQVVQSSARDDSSSAQVVVLVDVDKKLADTLPGHMVPDVYFALSQIPMMASGKTDRRRLREIGASFSAQQLAEMRTSSQALKRQPSTDAERTMQQLWAHVLNIRPGTIGMDDSFFRLGGDSITAMQLSASARLHHIHLSTRDIFRKKTVAELAQHAVLAKPVYSQLAHATQDPVNTPFGLTPIQELYLQLEPTGKASFDQSVFLELRTRVSLHSLRAALKTLVQRHSMLRALFSRAEDGGTWQQHISDITVSDASFIVQHVQHEDSADITQAIRRSRSCLDIESGPVTAAVLFDAGERQSLFVAVHHLVIDLVSWRVVLEELEDLLLGQTLPPVLSISFQAWRALQAEHAARDVEDHDTEQEELGLSVSQLSYWGVEPSAISHAHAASEHFVLDSEATSALLGASNDALQTRPLELMIAALIHSFAIVFPDRAPPPIFNETHGREPWDDSIDLSRTVGWFTSLFPVQVPVESRGSLLDVVRATKDCMRGFKDSGRSYFASRFVSKDVRNDFVSAFPVELMFNYQGAYQQLERDESLFKSMPLPDGCEPASVTEAAGFSLFTVSPVIQNGCAHVSVAYSSAINSGAQIRAWVQQYKNSLIDINNLLRCHREKPPAYSLVPPTVKETIFSTLNSSSCSPQVGNIVNVLPVTYVQQNYITQGIKMPRLAFNYLHIDLGPLIDPGLLEASCRMLVNHFSILRVRFIYCEGRWWQIVLDNVELAFSTFEAKGPLLEEAYNFSVRDSERIDPLGFPTSFSLIRTKSNKSRLIIRLSHAQYDGVSIPFILETLASIYHQEPLRPAVDFSVYLADAHNRRSESIRYWRRLLRGSNLNRITTCLQPEASDGALPCAVTATRSIHVPPLPEHLTMASFISSAWAVLLSRITGTEDVVYGQVVTGRNSNVLDIMEITGPCVNITPVRVLILPNKIAEEIVLDVQEQYISLGQSDSVGWDEIVQQCTDWTSGPALDSVVLHQNISAEPEICIAGVTGKAKWFDHPSQVAHHVLVHSQTEGDKLRIAIAGNTHIMRAGVAEPLLGMLVETITALSNGLQKPLASCKSSQPVFA</sequence>
<dbReference type="Pfam" id="PF00550">
    <property type="entry name" value="PP-binding"/>
    <property type="match status" value="2"/>
</dbReference>
<dbReference type="InterPro" id="IPR020806">
    <property type="entry name" value="PKS_PP-bd"/>
</dbReference>
<evidence type="ECO:0000313" key="8">
    <source>
        <dbReference type="EMBL" id="OSS43307.1"/>
    </source>
</evidence>
<proteinExistence type="inferred from homology"/>
<keyword evidence="3" id="KW-0597">Phosphoprotein</keyword>
<dbReference type="FunFam" id="3.40.50.980:FF:000001">
    <property type="entry name" value="Non-ribosomal peptide synthetase"/>
    <property type="match status" value="1"/>
</dbReference>
<dbReference type="STRING" id="105696.A0A1Y2LJE4"/>
<evidence type="ECO:0000256" key="5">
    <source>
        <dbReference type="ARBA" id="ARBA00029454"/>
    </source>
</evidence>
<dbReference type="Gene3D" id="3.30.559.10">
    <property type="entry name" value="Chloramphenicol acetyltransferase-like domain"/>
    <property type="match status" value="3"/>
</dbReference>
<keyword evidence="4" id="KW-0436">Ligase</keyword>
<protein>
    <recommendedName>
        <fullName evidence="7">Carrier domain-containing protein</fullName>
    </recommendedName>
</protein>
<feature type="domain" description="Carrier" evidence="7">
    <location>
        <begin position="1110"/>
        <end position="1186"/>
    </location>
</feature>
<dbReference type="SMART" id="SM00823">
    <property type="entry name" value="PKS_PP"/>
    <property type="match status" value="2"/>
</dbReference>
<dbReference type="FunFam" id="3.30.559.30:FF:000003">
    <property type="entry name" value="Nonribosomal peptide synthase SidD"/>
    <property type="match status" value="1"/>
</dbReference>
<dbReference type="GO" id="GO:0005737">
    <property type="term" value="C:cytoplasm"/>
    <property type="evidence" value="ECO:0007669"/>
    <property type="project" value="TreeGrafter"/>
</dbReference>
<dbReference type="PANTHER" id="PTHR45527:SF12">
    <property type="entry name" value="NONRIBOSOMAL PEPTIDE SYNTHETASE IVOA"/>
    <property type="match status" value="1"/>
</dbReference>
<dbReference type="Proteomes" id="UP000193240">
    <property type="component" value="Unassembled WGS sequence"/>
</dbReference>
<dbReference type="FunFam" id="1.10.1200.10:FF:000005">
    <property type="entry name" value="Nonribosomal peptide synthetase 1"/>
    <property type="match status" value="1"/>
</dbReference>
<keyword evidence="2" id="KW-0596">Phosphopantetheine</keyword>
<dbReference type="InterPro" id="IPR023213">
    <property type="entry name" value="CAT-like_dom_sf"/>
</dbReference>
<dbReference type="InterPro" id="IPR009081">
    <property type="entry name" value="PP-bd_ACP"/>
</dbReference>
<dbReference type="PROSITE" id="PS00455">
    <property type="entry name" value="AMP_BINDING"/>
    <property type="match status" value="1"/>
</dbReference>
<feature type="domain" description="Carrier" evidence="7">
    <location>
        <begin position="20"/>
        <end position="96"/>
    </location>
</feature>
<dbReference type="PROSITE" id="PS00012">
    <property type="entry name" value="PHOSPHOPANTETHEINE"/>
    <property type="match status" value="1"/>
</dbReference>
<dbReference type="PANTHER" id="PTHR45527">
    <property type="entry name" value="NONRIBOSOMAL PEPTIDE SYNTHETASE"/>
    <property type="match status" value="1"/>
</dbReference>
<dbReference type="InterPro" id="IPR010071">
    <property type="entry name" value="AA_adenyl_dom"/>
</dbReference>
<dbReference type="CDD" id="cd19545">
    <property type="entry name" value="FUM14_C_NRPS-like"/>
    <property type="match status" value="1"/>
</dbReference>
<feature type="compositionally biased region" description="Basic and acidic residues" evidence="6">
    <location>
        <begin position="9"/>
        <end position="22"/>
    </location>
</feature>
<keyword evidence="9" id="KW-1185">Reference proteome</keyword>